<feature type="domain" description="Putative restriction endonuclease" evidence="1">
    <location>
        <begin position="25"/>
        <end position="177"/>
    </location>
</feature>
<dbReference type="HOGENOM" id="CLU_098557_0_0_3"/>
<keyword evidence="3" id="KW-1185">Reference proteome</keyword>
<dbReference type="eggNOG" id="COG4636">
    <property type="taxonomic scope" value="Bacteria"/>
</dbReference>
<dbReference type="PATRIC" id="fig|1183438.3.peg.546"/>
<dbReference type="Pfam" id="PF05685">
    <property type="entry name" value="Uma2"/>
    <property type="match status" value="1"/>
</dbReference>
<gene>
    <name evidence="2" type="ORF">GKIL_0548</name>
</gene>
<dbReference type="PANTHER" id="PTHR47152:SF1">
    <property type="entry name" value="SLL1186 PROTEIN"/>
    <property type="match status" value="1"/>
</dbReference>
<dbReference type="KEGG" id="glj:GKIL_0548"/>
<dbReference type="PANTHER" id="PTHR47152">
    <property type="entry name" value="SLR2084 PROTEIN-RELATED"/>
    <property type="match status" value="1"/>
</dbReference>
<dbReference type="OrthoDB" id="5768410at2"/>
<reference evidence="2 3" key="1">
    <citation type="journal article" date="2013" name="PLoS ONE">
        <title>Cultivation and Complete Genome Sequencing of Gloeobacter kilaueensis sp. nov., from a Lava Cave in Kilauea Caldera, Hawai'i.</title>
        <authorList>
            <person name="Saw J.H."/>
            <person name="Schatz M."/>
            <person name="Brown M.V."/>
            <person name="Kunkel D.D."/>
            <person name="Foster J.S."/>
            <person name="Shick H."/>
            <person name="Christensen S."/>
            <person name="Hou S."/>
            <person name="Wan X."/>
            <person name="Donachie S.P."/>
        </authorList>
    </citation>
    <scope>NUCLEOTIDE SEQUENCE [LARGE SCALE GENOMIC DNA]</scope>
    <source>
        <strain evidence="3">JS</strain>
    </source>
</reference>
<evidence type="ECO:0000313" key="3">
    <source>
        <dbReference type="Proteomes" id="UP000017396"/>
    </source>
</evidence>
<dbReference type="RefSeq" id="WP_023171825.1">
    <property type="nucleotide sequence ID" value="NC_022600.1"/>
</dbReference>
<evidence type="ECO:0000259" key="1">
    <source>
        <dbReference type="Pfam" id="PF05685"/>
    </source>
</evidence>
<organism evidence="2 3">
    <name type="scientific">Gloeobacter kilaueensis (strain ATCC BAA-2537 / CCAP 1431/1 / ULC 316 / JS1)</name>
    <dbReference type="NCBI Taxonomy" id="1183438"/>
    <lineage>
        <taxon>Bacteria</taxon>
        <taxon>Bacillati</taxon>
        <taxon>Cyanobacteriota</taxon>
        <taxon>Cyanophyceae</taxon>
        <taxon>Gloeobacterales</taxon>
        <taxon>Gloeobacteraceae</taxon>
        <taxon>Gloeobacter</taxon>
    </lineage>
</organism>
<sequence>MAVQLQLTQLELVPGQRIVLRKVNWQQFEDILEELSDHRSSRLVYFKGTLEIVAPLPKHEQVKVVISYLLTTLLDELDRDWESLGSTTLKRQAMQVGVEPDDCFYIQNHALMIGRDRIDLSVDPPPDLALEIDLTSRTQLSAYEALQVPEIWRYEQGGLQINVLRDGHYVESPVSLTFPDFPVIEGISRFLEMSRTTGTRPALKAFRQWVREQLPK</sequence>
<dbReference type="InterPro" id="IPR012296">
    <property type="entry name" value="Nuclease_put_TT1808"/>
</dbReference>
<protein>
    <recommendedName>
        <fullName evidence="1">Putative restriction endonuclease domain-containing protein</fullName>
    </recommendedName>
</protein>
<dbReference type="Gene3D" id="3.90.1570.10">
    <property type="entry name" value="tt1808, chain A"/>
    <property type="match status" value="1"/>
</dbReference>
<dbReference type="AlphaFoldDB" id="U5QGQ3"/>
<dbReference type="InterPro" id="IPR008538">
    <property type="entry name" value="Uma2"/>
</dbReference>
<accession>U5QGQ3</accession>
<evidence type="ECO:0000313" key="2">
    <source>
        <dbReference type="EMBL" id="AGY56794.1"/>
    </source>
</evidence>
<dbReference type="Proteomes" id="UP000017396">
    <property type="component" value="Chromosome"/>
</dbReference>
<dbReference type="STRING" id="1183438.GKIL_0548"/>
<proteinExistence type="predicted"/>
<dbReference type="EMBL" id="CP003587">
    <property type="protein sequence ID" value="AGY56794.1"/>
    <property type="molecule type" value="Genomic_DNA"/>
</dbReference>
<name>U5QGQ3_GLOK1</name>